<dbReference type="Gene3D" id="3.40.50.1000">
    <property type="entry name" value="HAD superfamily/HAD-like"/>
    <property type="match status" value="1"/>
</dbReference>
<dbReference type="GO" id="GO:0005829">
    <property type="term" value="C:cytosol"/>
    <property type="evidence" value="ECO:0007669"/>
    <property type="project" value="TreeGrafter"/>
</dbReference>
<accession>A0A1Y4SXD4</accession>
<protein>
    <submittedName>
        <fullName evidence="1">Hydrolase</fullName>
    </submittedName>
</protein>
<dbReference type="SUPFAM" id="SSF56784">
    <property type="entry name" value="HAD-like"/>
    <property type="match status" value="1"/>
</dbReference>
<dbReference type="NCBIfam" id="TIGR01484">
    <property type="entry name" value="HAD-SF-IIB"/>
    <property type="match status" value="1"/>
</dbReference>
<dbReference type="Pfam" id="PF08282">
    <property type="entry name" value="Hydrolase_3"/>
    <property type="match status" value="1"/>
</dbReference>
<dbReference type="Gene3D" id="3.30.1240.10">
    <property type="match status" value="1"/>
</dbReference>
<dbReference type="EMBL" id="NFLJ01000030">
    <property type="protein sequence ID" value="OUQ33443.1"/>
    <property type="molecule type" value="Genomic_DNA"/>
</dbReference>
<sequence>MQKKYFFFDIDGTLANKQTGELVASAKKTIQKLQDNGHFVCIATGRAYYKTKDFAKKAGFHHIVSNGGAAITINDQVIENRPLDRDKAIALCYEAHQKGFGLLITPNDSIDVLMNDELFIKQVGYRLEPTRYFYDPSLRYEDIKDYYKIYIAIDQNREHELTLLDSLGHIRFMKDYLTYQHDEKDQGIMRMLEYVGGTKEDVVVFGDDYNDLIMFKPEWTSIAMGNACEELKKKASFVTKASYDDGIEYACQYFGWI</sequence>
<dbReference type="InterPro" id="IPR006379">
    <property type="entry name" value="HAD-SF_hydro_IIB"/>
</dbReference>
<dbReference type="Proteomes" id="UP000195305">
    <property type="component" value="Unassembled WGS sequence"/>
</dbReference>
<reference evidence="1 2" key="1">
    <citation type="journal article" date="2018" name="BMC Genomics">
        <title>Whole genome sequencing and function prediction of 133 gut anaerobes isolated from chicken caecum in pure cultures.</title>
        <authorList>
            <person name="Medvecky M."/>
            <person name="Cejkova D."/>
            <person name="Polansky O."/>
            <person name="Karasova D."/>
            <person name="Kubasova T."/>
            <person name="Cizek A."/>
            <person name="Rychlik I."/>
        </authorList>
    </citation>
    <scope>NUCLEOTIDE SEQUENCE [LARGE SCALE GENOMIC DNA]</scope>
    <source>
        <strain evidence="1 2">An13</strain>
    </source>
</reference>
<dbReference type="InterPro" id="IPR023214">
    <property type="entry name" value="HAD_sf"/>
</dbReference>
<dbReference type="RefSeq" id="WP_087358899.1">
    <property type="nucleotide sequence ID" value="NZ_NFLJ01000030.1"/>
</dbReference>
<organism evidence="1 2">
    <name type="scientific">Massilimicrobiota timonensis</name>
    <dbReference type="NCBI Taxonomy" id="1776392"/>
    <lineage>
        <taxon>Bacteria</taxon>
        <taxon>Bacillati</taxon>
        <taxon>Bacillota</taxon>
        <taxon>Erysipelotrichia</taxon>
        <taxon>Erysipelotrichales</taxon>
        <taxon>Erysipelotrichaceae</taxon>
        <taxon>Massilimicrobiota</taxon>
    </lineage>
</organism>
<keyword evidence="1" id="KW-0378">Hydrolase</keyword>
<gene>
    <name evidence="1" type="ORF">B5E75_10190</name>
</gene>
<dbReference type="InterPro" id="IPR036412">
    <property type="entry name" value="HAD-like_sf"/>
</dbReference>
<dbReference type="PANTHER" id="PTHR10000">
    <property type="entry name" value="PHOSPHOSERINE PHOSPHATASE"/>
    <property type="match status" value="1"/>
</dbReference>
<dbReference type="GO" id="GO:0016791">
    <property type="term" value="F:phosphatase activity"/>
    <property type="evidence" value="ECO:0007669"/>
    <property type="project" value="TreeGrafter"/>
</dbReference>
<keyword evidence="2" id="KW-1185">Reference proteome</keyword>
<dbReference type="AlphaFoldDB" id="A0A1Y4SXD4"/>
<evidence type="ECO:0000313" key="2">
    <source>
        <dbReference type="Proteomes" id="UP000195305"/>
    </source>
</evidence>
<dbReference type="OrthoDB" id="9810101at2"/>
<evidence type="ECO:0000313" key="1">
    <source>
        <dbReference type="EMBL" id="OUQ33443.1"/>
    </source>
</evidence>
<dbReference type="PANTHER" id="PTHR10000:SF25">
    <property type="entry name" value="PHOSPHATASE YKRA-RELATED"/>
    <property type="match status" value="1"/>
</dbReference>
<comment type="caution">
    <text evidence="1">The sequence shown here is derived from an EMBL/GenBank/DDBJ whole genome shotgun (WGS) entry which is preliminary data.</text>
</comment>
<dbReference type="GO" id="GO:0000287">
    <property type="term" value="F:magnesium ion binding"/>
    <property type="evidence" value="ECO:0007669"/>
    <property type="project" value="TreeGrafter"/>
</dbReference>
<name>A0A1Y4SXD4_9FIRM</name>
<proteinExistence type="predicted"/>